<dbReference type="InterPro" id="IPR036188">
    <property type="entry name" value="FAD/NAD-bd_sf"/>
</dbReference>
<protein>
    <recommendedName>
        <fullName evidence="6">Glucose-methanol-choline oxidoreductase N-terminal domain-containing protein</fullName>
    </recommendedName>
</protein>
<dbReference type="SUPFAM" id="SSF54373">
    <property type="entry name" value="FAD-linked reductases, C-terminal domain"/>
    <property type="match status" value="1"/>
</dbReference>
<dbReference type="Pfam" id="PF00732">
    <property type="entry name" value="GMC_oxred_N"/>
    <property type="match status" value="1"/>
</dbReference>
<feature type="domain" description="Glucose-methanol-choline oxidoreductase N-terminal" evidence="6">
    <location>
        <begin position="301"/>
        <end position="315"/>
    </location>
</feature>
<keyword evidence="2" id="KW-0325">Glycoprotein</keyword>
<dbReference type="GO" id="GO:0044550">
    <property type="term" value="P:secondary metabolite biosynthetic process"/>
    <property type="evidence" value="ECO:0007669"/>
    <property type="project" value="TreeGrafter"/>
</dbReference>
<dbReference type="SUPFAM" id="SSF51905">
    <property type="entry name" value="FAD/NAD(P)-binding domain"/>
    <property type="match status" value="1"/>
</dbReference>
<dbReference type="Gene3D" id="3.30.560.10">
    <property type="entry name" value="Glucose Oxidase, domain 3"/>
    <property type="match status" value="1"/>
</dbReference>
<dbReference type="GO" id="GO:0016614">
    <property type="term" value="F:oxidoreductase activity, acting on CH-OH group of donors"/>
    <property type="evidence" value="ECO:0007669"/>
    <property type="project" value="InterPro"/>
</dbReference>
<dbReference type="Proteomes" id="UP000326950">
    <property type="component" value="Unassembled WGS sequence"/>
</dbReference>
<keyword evidence="4" id="KW-0274">FAD</keyword>
<keyword evidence="4" id="KW-0285">Flavoprotein</keyword>
<evidence type="ECO:0000256" key="5">
    <source>
        <dbReference type="SAM" id="SignalP"/>
    </source>
</evidence>
<evidence type="ECO:0000256" key="1">
    <source>
        <dbReference type="ARBA" id="ARBA00010790"/>
    </source>
</evidence>
<name>A0A5N6VAK5_ASPTM</name>
<feature type="chain" id="PRO_5025065976" description="Glucose-methanol-choline oxidoreductase N-terminal domain-containing protein" evidence="5">
    <location>
        <begin position="22"/>
        <end position="608"/>
    </location>
</feature>
<sequence>MLRRVVLVVVALHWCLILTIAGPTPIGQPGASDSLLRDGRFDYVVVGGGTAGIVMATRLAQKSYTVALIEAGGFYEYQSLAAIPLADIVPVGSDPRNKLSIDWGFVTENQPGANNRAIHYARGKCLGGSPTRGAMEQWATAVGDSSYTFDRVLPYFKRSVHFTPPSQLTRFPNSTPSFDPTAYDPQGGPLHASYSNFAMAFSSWVRLAMNAIGVQDRDEFNLGSLLGAQYCTSTIRPRDQKRSSSESSFLETKPPLLTTYTYVLAKRILFNSQKHAKGILAKGKLGEFTLYADKEVIVSAGAFQSPQLLMVSGIGPARTLEKHGIPVLADRPGVGQNMWDHPLFAPSYRVRMPTASTVVTSVSYLLTQAANAVFFNQGTFTSPITDYLAWEKIPSGLRANFSKRTLQDLASFPSDWPEAEYISTAAYVGNVSKPVLIQPRDGYDYASIVGVLVAPTSRGNVTIRSADTADLPTINPNWLSTEADQEVAIATFKRTRQAFESGAMAPILIGDEYYPGNGIRSNEEILEFVKDNMMTIWHAACTCKMGTAKDAMAVVDSQGRVFGVDGLRVVDASAFPLLPPGHPQSVVYMLAEKISDAIVSAHGTGARR</sequence>
<dbReference type="PANTHER" id="PTHR11552">
    <property type="entry name" value="GLUCOSE-METHANOL-CHOLINE GMC OXIDOREDUCTASE"/>
    <property type="match status" value="1"/>
</dbReference>
<gene>
    <name evidence="7" type="ORF">BDV40DRAFT_313632</name>
</gene>
<dbReference type="InterPro" id="IPR000172">
    <property type="entry name" value="GMC_OxRdtase_N"/>
</dbReference>
<dbReference type="PROSITE" id="PS00624">
    <property type="entry name" value="GMC_OXRED_2"/>
    <property type="match status" value="1"/>
</dbReference>
<comment type="similarity">
    <text evidence="1">Belongs to the GMC oxidoreductase family.</text>
</comment>
<dbReference type="PANTHER" id="PTHR11552:SF138">
    <property type="entry name" value="DEHYDROGENASE PKFF-RELATED"/>
    <property type="match status" value="1"/>
</dbReference>
<dbReference type="PIRSF" id="PIRSF000137">
    <property type="entry name" value="Alcohol_oxidase"/>
    <property type="match status" value="1"/>
</dbReference>
<feature type="active site" description="Proton acceptor" evidence="3">
    <location>
        <position position="582"/>
    </location>
</feature>
<dbReference type="InterPro" id="IPR007867">
    <property type="entry name" value="GMC_OxRtase_C"/>
</dbReference>
<evidence type="ECO:0000259" key="6">
    <source>
        <dbReference type="PROSITE" id="PS00624"/>
    </source>
</evidence>
<evidence type="ECO:0000313" key="7">
    <source>
        <dbReference type="EMBL" id="KAE8166931.1"/>
    </source>
</evidence>
<reference evidence="7 8" key="1">
    <citation type="submission" date="2019-04" db="EMBL/GenBank/DDBJ databases">
        <title>Friends and foes A comparative genomics study of 23 Aspergillus species from section Flavi.</title>
        <authorList>
            <consortium name="DOE Joint Genome Institute"/>
            <person name="Kjaerbolling I."/>
            <person name="Vesth T."/>
            <person name="Frisvad J.C."/>
            <person name="Nybo J.L."/>
            <person name="Theobald S."/>
            <person name="Kildgaard S."/>
            <person name="Isbrandt T."/>
            <person name="Kuo A."/>
            <person name="Sato A."/>
            <person name="Lyhne E.K."/>
            <person name="Kogle M.E."/>
            <person name="Wiebenga A."/>
            <person name="Kun R.S."/>
            <person name="Lubbers R.J."/>
            <person name="Makela M.R."/>
            <person name="Barry K."/>
            <person name="Chovatia M."/>
            <person name="Clum A."/>
            <person name="Daum C."/>
            <person name="Haridas S."/>
            <person name="He G."/>
            <person name="LaButti K."/>
            <person name="Lipzen A."/>
            <person name="Mondo S."/>
            <person name="Riley R."/>
            <person name="Salamov A."/>
            <person name="Simmons B.A."/>
            <person name="Magnuson J.K."/>
            <person name="Henrissat B."/>
            <person name="Mortensen U.H."/>
            <person name="Larsen T.O."/>
            <person name="Devries R.P."/>
            <person name="Grigoriev I.V."/>
            <person name="Machida M."/>
            <person name="Baker S.E."/>
            <person name="Andersen M.R."/>
        </authorList>
    </citation>
    <scope>NUCLEOTIDE SEQUENCE [LARGE SCALE GENOMIC DNA]</scope>
    <source>
        <strain evidence="7 8">CBS 117626</strain>
    </source>
</reference>
<feature type="signal peptide" evidence="5">
    <location>
        <begin position="1"/>
        <end position="21"/>
    </location>
</feature>
<evidence type="ECO:0000313" key="8">
    <source>
        <dbReference type="Proteomes" id="UP000326950"/>
    </source>
</evidence>
<feature type="active site" description="Proton donor" evidence="3">
    <location>
        <position position="538"/>
    </location>
</feature>
<dbReference type="GO" id="GO:0050660">
    <property type="term" value="F:flavin adenine dinucleotide binding"/>
    <property type="evidence" value="ECO:0007669"/>
    <property type="project" value="InterPro"/>
</dbReference>
<dbReference type="EMBL" id="ML738591">
    <property type="protein sequence ID" value="KAE8166931.1"/>
    <property type="molecule type" value="Genomic_DNA"/>
</dbReference>
<organism evidence="7 8">
    <name type="scientific">Aspergillus tamarii</name>
    <dbReference type="NCBI Taxonomy" id="41984"/>
    <lineage>
        <taxon>Eukaryota</taxon>
        <taxon>Fungi</taxon>
        <taxon>Dikarya</taxon>
        <taxon>Ascomycota</taxon>
        <taxon>Pezizomycotina</taxon>
        <taxon>Eurotiomycetes</taxon>
        <taxon>Eurotiomycetidae</taxon>
        <taxon>Eurotiales</taxon>
        <taxon>Aspergillaceae</taxon>
        <taxon>Aspergillus</taxon>
        <taxon>Aspergillus subgen. Circumdati</taxon>
    </lineage>
</organism>
<dbReference type="AlphaFoldDB" id="A0A5N6VAK5"/>
<evidence type="ECO:0000256" key="2">
    <source>
        <dbReference type="ARBA" id="ARBA00023180"/>
    </source>
</evidence>
<feature type="binding site" evidence="4">
    <location>
        <begin position="537"/>
        <end position="538"/>
    </location>
    <ligand>
        <name>FAD</name>
        <dbReference type="ChEBI" id="CHEBI:57692"/>
    </ligand>
</feature>
<dbReference type="Gene3D" id="3.50.50.60">
    <property type="entry name" value="FAD/NAD(P)-binding domain"/>
    <property type="match status" value="1"/>
</dbReference>
<proteinExistence type="inferred from homology"/>
<dbReference type="OrthoDB" id="269227at2759"/>
<accession>A0A5N6VAK5</accession>
<evidence type="ECO:0000256" key="3">
    <source>
        <dbReference type="PIRSR" id="PIRSR000137-1"/>
    </source>
</evidence>
<evidence type="ECO:0000256" key="4">
    <source>
        <dbReference type="PIRSR" id="PIRSR000137-2"/>
    </source>
</evidence>
<keyword evidence="8" id="KW-1185">Reference proteome</keyword>
<dbReference type="Pfam" id="PF05199">
    <property type="entry name" value="GMC_oxred_C"/>
    <property type="match status" value="1"/>
</dbReference>
<dbReference type="InterPro" id="IPR012132">
    <property type="entry name" value="GMC_OxRdtase"/>
</dbReference>
<comment type="cofactor">
    <cofactor evidence="4">
        <name>FAD</name>
        <dbReference type="ChEBI" id="CHEBI:57692"/>
    </cofactor>
</comment>
<feature type="binding site" evidence="4">
    <location>
        <begin position="583"/>
        <end position="584"/>
    </location>
    <ligand>
        <name>FAD</name>
        <dbReference type="ChEBI" id="CHEBI:57692"/>
    </ligand>
</feature>
<keyword evidence="5" id="KW-0732">Signal</keyword>